<evidence type="ECO:0000256" key="5">
    <source>
        <dbReference type="ARBA" id="ARBA00022777"/>
    </source>
</evidence>
<dbReference type="SUPFAM" id="SSF52540">
    <property type="entry name" value="P-loop containing nucleoside triphosphate hydrolases"/>
    <property type="match status" value="1"/>
</dbReference>
<evidence type="ECO:0000256" key="8">
    <source>
        <dbReference type="HAMAP-Rule" id="MF_00376"/>
    </source>
</evidence>
<organism evidence="10 11">
    <name type="scientific">Paenibacillus sabuli</name>
    <dbReference type="NCBI Taxonomy" id="2772509"/>
    <lineage>
        <taxon>Bacteria</taxon>
        <taxon>Bacillati</taxon>
        <taxon>Bacillota</taxon>
        <taxon>Bacilli</taxon>
        <taxon>Bacillales</taxon>
        <taxon>Paenibacillaceae</taxon>
        <taxon>Paenibacillus</taxon>
    </lineage>
</organism>
<comment type="pathway">
    <text evidence="8">Cofactor biosynthesis; coenzyme A biosynthesis; CoA from (R)-pantothenate: step 5/5.</text>
</comment>
<protein>
    <recommendedName>
        <fullName evidence="8 9">Dephospho-CoA kinase</fullName>
        <ecNumber evidence="8 9">2.7.1.24</ecNumber>
    </recommendedName>
    <alternativeName>
        <fullName evidence="8">Dephosphocoenzyme A kinase</fullName>
    </alternativeName>
</protein>
<feature type="binding site" evidence="8">
    <location>
        <begin position="10"/>
        <end position="15"/>
    </location>
    <ligand>
        <name>ATP</name>
        <dbReference type="ChEBI" id="CHEBI:30616"/>
    </ligand>
</feature>
<dbReference type="AlphaFoldDB" id="A0A927BTI1"/>
<dbReference type="EMBL" id="JACXIZ010000024">
    <property type="protein sequence ID" value="MBD2846507.1"/>
    <property type="molecule type" value="Genomic_DNA"/>
</dbReference>
<comment type="caution">
    <text evidence="10">The sequence shown here is derived from an EMBL/GenBank/DDBJ whole genome shotgun (WGS) entry which is preliminary data.</text>
</comment>
<dbReference type="RefSeq" id="WP_190918991.1">
    <property type="nucleotide sequence ID" value="NZ_JACXIZ010000024.1"/>
</dbReference>
<evidence type="ECO:0000256" key="3">
    <source>
        <dbReference type="ARBA" id="ARBA00022679"/>
    </source>
</evidence>
<dbReference type="Gene3D" id="3.40.50.300">
    <property type="entry name" value="P-loop containing nucleotide triphosphate hydrolases"/>
    <property type="match status" value="1"/>
</dbReference>
<keyword evidence="6 8" id="KW-0067">ATP-binding</keyword>
<keyword evidence="2 8" id="KW-0963">Cytoplasm</keyword>
<comment type="function">
    <text evidence="8">Catalyzes the phosphorylation of the 3'-hydroxyl group of dephosphocoenzyme A to form coenzyme A.</text>
</comment>
<name>A0A927BTI1_9BACL</name>
<keyword evidence="5 8" id="KW-0418">Kinase</keyword>
<keyword evidence="3 8" id="KW-0808">Transferase</keyword>
<accession>A0A927BTI1</accession>
<reference evidence="10" key="1">
    <citation type="submission" date="2020-09" db="EMBL/GenBank/DDBJ databases">
        <title>A novel bacterium of genus Paenibacillus, isolated from South China Sea.</title>
        <authorList>
            <person name="Huang H."/>
            <person name="Mo K."/>
            <person name="Hu Y."/>
        </authorList>
    </citation>
    <scope>NUCLEOTIDE SEQUENCE</scope>
    <source>
        <strain evidence="10">IB182496</strain>
    </source>
</reference>
<evidence type="ECO:0000256" key="6">
    <source>
        <dbReference type="ARBA" id="ARBA00022840"/>
    </source>
</evidence>
<gene>
    <name evidence="8" type="primary">coaE</name>
    <name evidence="10" type="ORF">IDH44_14995</name>
</gene>
<dbReference type="GO" id="GO:0015937">
    <property type="term" value="P:coenzyme A biosynthetic process"/>
    <property type="evidence" value="ECO:0007669"/>
    <property type="project" value="UniProtKB-UniRule"/>
</dbReference>
<evidence type="ECO:0000313" key="10">
    <source>
        <dbReference type="EMBL" id="MBD2846507.1"/>
    </source>
</evidence>
<evidence type="ECO:0000313" key="11">
    <source>
        <dbReference type="Proteomes" id="UP000621560"/>
    </source>
</evidence>
<dbReference type="InterPro" id="IPR001977">
    <property type="entry name" value="Depp_CoAkinase"/>
</dbReference>
<comment type="similarity">
    <text evidence="1 8">Belongs to the CoaE family.</text>
</comment>
<dbReference type="PROSITE" id="PS51219">
    <property type="entry name" value="DPCK"/>
    <property type="match status" value="1"/>
</dbReference>
<dbReference type="GO" id="GO:0005524">
    <property type="term" value="F:ATP binding"/>
    <property type="evidence" value="ECO:0007669"/>
    <property type="project" value="UniProtKB-UniRule"/>
</dbReference>
<evidence type="ECO:0000256" key="1">
    <source>
        <dbReference type="ARBA" id="ARBA00009018"/>
    </source>
</evidence>
<evidence type="ECO:0000256" key="4">
    <source>
        <dbReference type="ARBA" id="ARBA00022741"/>
    </source>
</evidence>
<dbReference type="HAMAP" id="MF_00376">
    <property type="entry name" value="Dephospho_CoA_kinase"/>
    <property type="match status" value="1"/>
</dbReference>
<dbReference type="InterPro" id="IPR027417">
    <property type="entry name" value="P-loop_NTPase"/>
</dbReference>
<proteinExistence type="inferred from homology"/>
<dbReference type="Proteomes" id="UP000621560">
    <property type="component" value="Unassembled WGS sequence"/>
</dbReference>
<comment type="subcellular location">
    <subcellularLocation>
        <location evidence="8">Cytoplasm</location>
    </subcellularLocation>
</comment>
<keyword evidence="11" id="KW-1185">Reference proteome</keyword>
<dbReference type="PANTHER" id="PTHR10695">
    <property type="entry name" value="DEPHOSPHO-COA KINASE-RELATED"/>
    <property type="match status" value="1"/>
</dbReference>
<dbReference type="GO" id="GO:0005737">
    <property type="term" value="C:cytoplasm"/>
    <property type="evidence" value="ECO:0007669"/>
    <property type="project" value="UniProtKB-SubCell"/>
</dbReference>
<keyword evidence="7 8" id="KW-0173">Coenzyme A biosynthesis</keyword>
<evidence type="ECO:0000256" key="2">
    <source>
        <dbReference type="ARBA" id="ARBA00022490"/>
    </source>
</evidence>
<sequence length="199" mass="22054">MKIGLTGGIASGKSTVGALLTERGAVVVDADQLAREVVLPGEPALAEVARRFGASVLHEDGTLDRKALGAIVFGDRVRLTELEGILHPAIRQRMRERLDQLEAEDPGRLHIADVPLLYETGQAAAYGRVLVVYVPREVQVQRLAARSPELTAEQAAARVDLQMDIEEKRRRADWVVDNSGTREETRRQLDALWREMMEL</sequence>
<dbReference type="CDD" id="cd02022">
    <property type="entry name" value="DPCK"/>
    <property type="match status" value="1"/>
</dbReference>
<dbReference type="GO" id="GO:0004140">
    <property type="term" value="F:dephospho-CoA kinase activity"/>
    <property type="evidence" value="ECO:0007669"/>
    <property type="project" value="UniProtKB-UniRule"/>
</dbReference>
<evidence type="ECO:0000256" key="9">
    <source>
        <dbReference type="NCBIfam" id="TIGR00152"/>
    </source>
</evidence>
<dbReference type="EC" id="2.7.1.24" evidence="8 9"/>
<keyword evidence="4 8" id="KW-0547">Nucleotide-binding</keyword>
<dbReference type="FunFam" id="3.40.50.300:FF:000991">
    <property type="entry name" value="Dephospho-CoA kinase"/>
    <property type="match status" value="1"/>
</dbReference>
<dbReference type="Pfam" id="PF01121">
    <property type="entry name" value="CoaE"/>
    <property type="match status" value="1"/>
</dbReference>
<dbReference type="PANTHER" id="PTHR10695:SF46">
    <property type="entry name" value="BIFUNCTIONAL COENZYME A SYNTHASE-RELATED"/>
    <property type="match status" value="1"/>
</dbReference>
<comment type="catalytic activity">
    <reaction evidence="8">
        <text>3'-dephospho-CoA + ATP = ADP + CoA + H(+)</text>
        <dbReference type="Rhea" id="RHEA:18245"/>
        <dbReference type="ChEBI" id="CHEBI:15378"/>
        <dbReference type="ChEBI" id="CHEBI:30616"/>
        <dbReference type="ChEBI" id="CHEBI:57287"/>
        <dbReference type="ChEBI" id="CHEBI:57328"/>
        <dbReference type="ChEBI" id="CHEBI:456216"/>
        <dbReference type="EC" id="2.7.1.24"/>
    </reaction>
</comment>
<dbReference type="NCBIfam" id="TIGR00152">
    <property type="entry name" value="dephospho-CoA kinase"/>
    <property type="match status" value="1"/>
</dbReference>
<evidence type="ECO:0000256" key="7">
    <source>
        <dbReference type="ARBA" id="ARBA00022993"/>
    </source>
</evidence>